<feature type="region of interest" description="Disordered" evidence="11">
    <location>
        <begin position="1127"/>
        <end position="1179"/>
    </location>
</feature>
<feature type="compositionally biased region" description="Low complexity" evidence="11">
    <location>
        <begin position="485"/>
        <end position="502"/>
    </location>
</feature>
<evidence type="ECO:0000256" key="10">
    <source>
        <dbReference type="PROSITE-ProRule" id="PRU00376"/>
    </source>
</evidence>
<dbReference type="InterPro" id="IPR055129">
    <property type="entry name" value="YEATS_dom"/>
</dbReference>
<feature type="region of interest" description="Disordered" evidence="11">
    <location>
        <begin position="544"/>
        <end position="589"/>
    </location>
</feature>
<evidence type="ECO:0000256" key="7">
    <source>
        <dbReference type="ARBA" id="ARBA00060245"/>
    </source>
</evidence>
<feature type="region of interest" description="Disordered" evidence="11">
    <location>
        <begin position="485"/>
        <end position="514"/>
    </location>
</feature>
<evidence type="ECO:0000313" key="13">
    <source>
        <dbReference type="EnsemblMetazoa" id="XP_038048877.1"/>
    </source>
</evidence>
<dbReference type="Proteomes" id="UP000887568">
    <property type="component" value="Unplaced"/>
</dbReference>
<organism evidence="13 14">
    <name type="scientific">Patiria miniata</name>
    <name type="common">Bat star</name>
    <name type="synonym">Asterina miniata</name>
    <dbReference type="NCBI Taxonomy" id="46514"/>
    <lineage>
        <taxon>Eukaryota</taxon>
        <taxon>Metazoa</taxon>
        <taxon>Echinodermata</taxon>
        <taxon>Eleutherozoa</taxon>
        <taxon>Asterozoa</taxon>
        <taxon>Asteroidea</taxon>
        <taxon>Valvatacea</taxon>
        <taxon>Valvatida</taxon>
        <taxon>Asterinidae</taxon>
        <taxon>Patiria</taxon>
    </lineage>
</organism>
<reference evidence="13" key="1">
    <citation type="submission" date="2022-11" db="UniProtKB">
        <authorList>
            <consortium name="EnsemblMetazoa"/>
        </authorList>
    </citation>
    <scope>IDENTIFICATION</scope>
</reference>
<keyword evidence="2" id="KW-1017">Isopeptide bond</keyword>
<evidence type="ECO:0000259" key="12">
    <source>
        <dbReference type="PROSITE" id="PS51037"/>
    </source>
</evidence>
<dbReference type="InterPro" id="IPR005033">
    <property type="entry name" value="YEATS"/>
</dbReference>
<feature type="region of interest" description="Disordered" evidence="11">
    <location>
        <begin position="131"/>
        <end position="221"/>
    </location>
</feature>
<feature type="compositionally biased region" description="Polar residues" evidence="11">
    <location>
        <begin position="859"/>
        <end position="880"/>
    </location>
</feature>
<dbReference type="Gene3D" id="2.60.40.1970">
    <property type="entry name" value="YEATS domain"/>
    <property type="match status" value="1"/>
</dbReference>
<evidence type="ECO:0000256" key="11">
    <source>
        <dbReference type="SAM" id="MobiDB-lite"/>
    </source>
</evidence>
<protein>
    <recommendedName>
        <fullName evidence="9">YEATS domain-containing protein 2</fullName>
    </recommendedName>
</protein>
<evidence type="ECO:0000256" key="8">
    <source>
        <dbReference type="ARBA" id="ARBA00065122"/>
    </source>
</evidence>
<dbReference type="FunFam" id="2.60.40.1970:FF:000001">
    <property type="entry name" value="YEATS domain containing 2"/>
    <property type="match status" value="1"/>
</dbReference>
<dbReference type="GO" id="GO:0006355">
    <property type="term" value="P:regulation of DNA-templated transcription"/>
    <property type="evidence" value="ECO:0007669"/>
    <property type="project" value="InterPro"/>
</dbReference>
<name>A0A913ZAS6_PATMI</name>
<dbReference type="Pfam" id="PF22951">
    <property type="entry name" value="3HBD"/>
    <property type="match status" value="1"/>
</dbReference>
<evidence type="ECO:0000256" key="9">
    <source>
        <dbReference type="ARBA" id="ARBA00068329"/>
    </source>
</evidence>
<evidence type="ECO:0000256" key="4">
    <source>
        <dbReference type="ARBA" id="ARBA00022843"/>
    </source>
</evidence>
<feature type="region of interest" description="Disordered" evidence="11">
    <location>
        <begin position="1"/>
        <end position="21"/>
    </location>
</feature>
<feature type="compositionally biased region" description="Polar residues" evidence="11">
    <location>
        <begin position="544"/>
        <end position="560"/>
    </location>
</feature>
<feature type="compositionally biased region" description="Polar residues" evidence="11">
    <location>
        <begin position="570"/>
        <end position="589"/>
    </location>
</feature>
<keyword evidence="6 10" id="KW-0539">Nucleus</keyword>
<dbReference type="InterPro" id="IPR055127">
    <property type="entry name" value="YEATS2_3HBD"/>
</dbReference>
<dbReference type="Pfam" id="PF03366">
    <property type="entry name" value="YEATS"/>
    <property type="match status" value="1"/>
</dbReference>
<evidence type="ECO:0000313" key="14">
    <source>
        <dbReference type="Proteomes" id="UP000887568"/>
    </source>
</evidence>
<evidence type="ECO:0000256" key="2">
    <source>
        <dbReference type="ARBA" id="ARBA00022499"/>
    </source>
</evidence>
<feature type="region of interest" description="Disordered" evidence="11">
    <location>
        <begin position="859"/>
        <end position="900"/>
    </location>
</feature>
<feature type="region of interest" description="Disordered" evidence="11">
    <location>
        <begin position="1242"/>
        <end position="1266"/>
    </location>
</feature>
<dbReference type="EnsemblMetazoa" id="XM_038192949.1">
    <property type="protein sequence ID" value="XP_038048877.1"/>
    <property type="gene ID" value="LOC119722697"/>
</dbReference>
<dbReference type="PROSITE" id="PS51037">
    <property type="entry name" value="YEATS"/>
    <property type="match status" value="1"/>
</dbReference>
<dbReference type="OMA" id="SHMIVGQ"/>
<keyword evidence="4" id="KW-0832">Ubl conjugation</keyword>
<comment type="subunit">
    <text evidence="8">Component of the ADA2A-containing complex (ATAC), composed of KAT14, KAT2A, TADA2L, TADA3L, ZZ3, MBIP, WDR5, YEATS2, SGF29 and DR1.</text>
</comment>
<dbReference type="CTD" id="55689"/>
<accession>A0A913ZAS6</accession>
<feature type="compositionally biased region" description="Basic and acidic residues" evidence="11">
    <location>
        <begin position="12"/>
        <end position="21"/>
    </location>
</feature>
<feature type="compositionally biased region" description="Low complexity" evidence="11">
    <location>
        <begin position="166"/>
        <end position="178"/>
    </location>
</feature>
<feature type="region of interest" description="Disordered" evidence="11">
    <location>
        <begin position="741"/>
        <end position="765"/>
    </location>
</feature>
<dbReference type="CDD" id="cd16907">
    <property type="entry name" value="YEATS_YEATS2_like"/>
    <property type="match status" value="1"/>
</dbReference>
<dbReference type="GeneID" id="119722697"/>
<dbReference type="GO" id="GO:0005634">
    <property type="term" value="C:nucleus"/>
    <property type="evidence" value="ECO:0007669"/>
    <property type="project" value="UniProtKB-SubCell"/>
</dbReference>
<dbReference type="GO" id="GO:0000123">
    <property type="term" value="C:histone acetyltransferase complex"/>
    <property type="evidence" value="ECO:0007669"/>
    <property type="project" value="UniProtKB-ARBA"/>
</dbReference>
<dbReference type="PANTHER" id="PTHR23195">
    <property type="entry name" value="YEATS DOMAIN"/>
    <property type="match status" value="1"/>
</dbReference>
<comment type="function">
    <text evidence="7">Chromatin reader component of the ATAC complex, a complex with histone acetyltransferase activity on histones H3 and H4. YEATS2 specifically recognizes and binds histone H3 crotonylated at 'Lys-27' (H3K27cr). Crotonylation marks active promoters and enhancers and confers resistance to transcriptional repressors.</text>
</comment>
<feature type="domain" description="YEATS" evidence="12">
    <location>
        <begin position="236"/>
        <end position="384"/>
    </location>
</feature>
<evidence type="ECO:0000256" key="1">
    <source>
        <dbReference type="ARBA" id="ARBA00004123"/>
    </source>
</evidence>
<dbReference type="RefSeq" id="XP_038048877.1">
    <property type="nucleotide sequence ID" value="XM_038192949.1"/>
</dbReference>
<keyword evidence="3" id="KW-0597">Phosphoprotein</keyword>
<evidence type="ECO:0000256" key="5">
    <source>
        <dbReference type="ARBA" id="ARBA00023054"/>
    </source>
</evidence>
<proteinExistence type="predicted"/>
<evidence type="ECO:0000256" key="6">
    <source>
        <dbReference type="ARBA" id="ARBA00023242"/>
    </source>
</evidence>
<feature type="region of interest" description="Disordered" evidence="11">
    <location>
        <begin position="794"/>
        <end position="828"/>
    </location>
</feature>
<dbReference type="GO" id="GO:0051726">
    <property type="term" value="P:regulation of cell cycle"/>
    <property type="evidence" value="ECO:0007669"/>
    <property type="project" value="UniProtKB-ARBA"/>
</dbReference>
<comment type="subcellular location">
    <subcellularLocation>
        <location evidence="1 10">Nucleus</location>
    </subcellularLocation>
</comment>
<feature type="compositionally biased region" description="Polar residues" evidence="11">
    <location>
        <begin position="1165"/>
        <end position="1176"/>
    </location>
</feature>
<feature type="region of interest" description="Disordered" evidence="11">
    <location>
        <begin position="426"/>
        <end position="450"/>
    </location>
</feature>
<feature type="compositionally biased region" description="Basic and acidic residues" evidence="11">
    <location>
        <begin position="179"/>
        <end position="191"/>
    </location>
</feature>
<sequence length="1613" mass="171953">MQKELCNMATKRKGEPIRDQDPDYETVSVMTASKRQRLFEKDAKDLTVKKIEGIIKRQFAIEMRHKEKEVEHIDERIHQVRAMLDKLRACVVANYYGNIGLGQTNAKGEKTRSIKTNLNHPAIQQALASNLKTQSPSETPDPASAENVAQNGTPIPPAMAETPGTPSSGPWSSQQSERSSPESEQLSRVELAEVEEEPDLGVGGAKGPRHTGPDTFGVGPALLTPKPLIPQVEPGDGSRFHVKKRIIVGNVSKYIPPENREDSDPSTHKWMVYVRGPPEEPRIDHFVKRIWFFLHPSYRPNDLVEVKEPPFHLTRRGWGEFPIRIQLHFLDPRNKKVDIIHPLKLDRTYTGLQTLGAETIVDVELDRYLFDELGQPLSRPMTPTITKVNYQEGIKPGSPGTSWDEARWRSASPRIKESVGRISTIDRLPEEPGMGPVPAIKRSESAEASPTRVAALKDDSSQKVELQTDQTSSEVRVTAEQGQSFSGIIGPSGIQPSSQGPPVGTASAGQIAMQQRQGGQFVRVMPPLGPITKSAVIAPSSLAGLSQQVPGPSSSPTKVITPTDDRSGSIVGSPSQSQTSSANVSPTQPGVINVADAAFTGKGTLDVRIQEGKVVQEVTSPTQDITQSKTEATTSVAAMAQTIVPLVQEAHIKGTTVLQTTAPSRVQSVQGVLVTTALQKPSQVVDGSVMGASSQTGGIAVQPTSSQLNKPVMSTSLSTTGASIPAVKRIPSSGSITVVATKPGESPKHSPPATASGIPTPPPGTQYYITAKSTDPNLQGKVILIPQQVFQQASSQQAMAGGKPGVGKASSPPGKAGPSKVATASSKSPFLSPSNVLILPAGSIVPPLPPGSIVQIQQVPSPVRSTTASSQPKSQTTSAVSKAVTAPGKGTGPKISGIPSGGVIQIQRTTGTTVAKVSGIQGPSQATGISILPEQKGQLAKTAAGGVVFVQRTPSGGKISSGQTLTRLPLVQGGLALQQKITLAAQLPPGAVPIPQQGPLSLKPGSSVNIIQNPVPKSLQQGQTLVLHAQSSVPKVPGKSLQTVTAIRQPIVPGGQASKFIIQGQGSKVVTPGQLQVRLSGPATSVIPSRPIAATSVSTAGAESKAVVTGQVSGEGKGPDAVGLAAHRSASATSEAGIQETIPSRGSERENVLSSSSGAEDHIKNQTASTEASSQKPVVIKDLMREATSKTVTTTEPTSGASASATAADTQLVHSMQQVKTKAPQTVLVQHPSRIVIKQEPVTSPQDYPPSSTIQRTPVNPTSATTVSDVQIKMEVEEKEAESEVSVMMRELTMSCLEGPVCVYGLQTMEELIAAVVKKTPLINKDRVQSEHPFAATSLQHYHSWSRAKRRAAEWHRSVSVRRIATEAQVKSEKLRFERIWTAKEVMVWCRQRGYTPPEPDTSDNGESWCNVCGDLSKKGRRIQPTTAGHDCSNDWLSSAGLLKPITYTTPDELTRNLQTQQIGIDRVSSDSDSEIDIIGMWNLGNRMRIKREMPEAQDGIRCYLPYSNGAKMIQEVSQEIGVCFKPTQLASDTFAPVAEEVMFSAVSQFLSTLLRKSLAKAYNKRTDNSLPKEILPTHVLQAIESTESCDFLSNKHLGVLAMPTEENQEAST</sequence>
<feature type="compositionally biased region" description="Polar residues" evidence="11">
    <location>
        <begin position="1130"/>
        <end position="1144"/>
    </location>
</feature>
<dbReference type="OrthoDB" id="1741717at2759"/>
<keyword evidence="5" id="KW-0175">Coiled coil</keyword>
<evidence type="ECO:0000256" key="3">
    <source>
        <dbReference type="ARBA" id="ARBA00022553"/>
    </source>
</evidence>
<dbReference type="InterPro" id="IPR038704">
    <property type="entry name" value="YEAST_sf"/>
</dbReference>
<keyword evidence="14" id="KW-1185">Reference proteome</keyword>